<comment type="caution">
    <text evidence="4">The sequence shown here is derived from an EMBL/GenBank/DDBJ whole genome shotgun (WGS) entry which is preliminary data.</text>
</comment>
<dbReference type="EMBL" id="QFYS01000005">
    <property type="protein sequence ID" value="RAK64945.1"/>
    <property type="molecule type" value="Genomic_DNA"/>
</dbReference>
<name>A0A328BE72_9CAUL</name>
<accession>A0A328BE72</accession>
<dbReference type="InterPro" id="IPR036938">
    <property type="entry name" value="PAP2/HPO_sf"/>
</dbReference>
<evidence type="ECO:0000259" key="3">
    <source>
        <dbReference type="SMART" id="SM00014"/>
    </source>
</evidence>
<gene>
    <name evidence="4" type="ORF">DJ019_13140</name>
</gene>
<dbReference type="InterPro" id="IPR000326">
    <property type="entry name" value="PAP2/HPO"/>
</dbReference>
<dbReference type="PIRSF" id="PIRSF000897">
    <property type="entry name" value="Acid_Ptase_ClsA"/>
    <property type="match status" value="1"/>
</dbReference>
<dbReference type="EC" id="3.1.3.2" evidence="1"/>
<protein>
    <recommendedName>
        <fullName evidence="1">Acid phosphatase</fullName>
        <ecNumber evidence="1">3.1.3.2</ecNumber>
    </recommendedName>
</protein>
<dbReference type="CDD" id="cd03397">
    <property type="entry name" value="PAP2_acid_phosphatase"/>
    <property type="match status" value="1"/>
</dbReference>
<keyword evidence="2" id="KW-0732">Signal</keyword>
<dbReference type="Pfam" id="PF01569">
    <property type="entry name" value="PAP2"/>
    <property type="match status" value="1"/>
</dbReference>
<evidence type="ECO:0000256" key="2">
    <source>
        <dbReference type="SAM" id="SignalP"/>
    </source>
</evidence>
<keyword evidence="5" id="KW-1185">Reference proteome</keyword>
<comment type="catalytic activity">
    <reaction evidence="1">
        <text>a phosphate monoester + H2O = an alcohol + phosphate</text>
        <dbReference type="Rhea" id="RHEA:15017"/>
        <dbReference type="ChEBI" id="CHEBI:15377"/>
        <dbReference type="ChEBI" id="CHEBI:30879"/>
        <dbReference type="ChEBI" id="CHEBI:43474"/>
        <dbReference type="ChEBI" id="CHEBI:67140"/>
        <dbReference type="EC" id="3.1.3.2"/>
    </reaction>
</comment>
<dbReference type="PRINTS" id="PR00483">
    <property type="entry name" value="BACPHPHTASE"/>
</dbReference>
<feature type="domain" description="Phosphatidic acid phosphatase type 2/haloperoxidase" evidence="3">
    <location>
        <begin position="123"/>
        <end position="233"/>
    </location>
</feature>
<evidence type="ECO:0000256" key="1">
    <source>
        <dbReference type="PIRNR" id="PIRNR000897"/>
    </source>
</evidence>
<dbReference type="GO" id="GO:0030288">
    <property type="term" value="C:outer membrane-bounded periplasmic space"/>
    <property type="evidence" value="ECO:0007669"/>
    <property type="project" value="InterPro"/>
</dbReference>
<dbReference type="GO" id="GO:0003993">
    <property type="term" value="F:acid phosphatase activity"/>
    <property type="evidence" value="ECO:0007669"/>
    <property type="project" value="UniProtKB-EC"/>
</dbReference>
<organism evidence="4 5">
    <name type="scientific">Phenylobacterium kunshanense</name>
    <dbReference type="NCBI Taxonomy" id="1445034"/>
    <lineage>
        <taxon>Bacteria</taxon>
        <taxon>Pseudomonadati</taxon>
        <taxon>Pseudomonadota</taxon>
        <taxon>Alphaproteobacteria</taxon>
        <taxon>Caulobacterales</taxon>
        <taxon>Caulobacteraceae</taxon>
        <taxon>Phenylobacterium</taxon>
    </lineage>
</organism>
<feature type="signal peptide" evidence="2">
    <location>
        <begin position="1"/>
        <end position="26"/>
    </location>
</feature>
<dbReference type="InterPro" id="IPR001011">
    <property type="entry name" value="Acid_Pase_classA_bac"/>
</dbReference>
<evidence type="ECO:0000313" key="5">
    <source>
        <dbReference type="Proteomes" id="UP000249524"/>
    </source>
</evidence>
<sequence length="264" mass="27842">MIRVLITAAAVVALSSCAATSGTQQAGVAPDPAKSQPVPTKLVGYLPKGALDGKAILPPPPAAGSAHDKADRAYYEETRALKDSPRWKVAQQDNDLWQGGALKRFSCALGVEISEAQTPAAWKLLHKIELDVRDVGTPPKDFFARKRPALGNDAPICVPREKWLETNASYPSGHAMVAWSWALILTEAAPAKADALLRLGQESGDSRVICGVHFPSDTQAGRNLAAGMVARLHADPAFMADLEALKREIASAKSAPANCPAPGA</sequence>
<dbReference type="Proteomes" id="UP000249524">
    <property type="component" value="Unassembled WGS sequence"/>
</dbReference>
<dbReference type="SMART" id="SM00014">
    <property type="entry name" value="acidPPc"/>
    <property type="match status" value="1"/>
</dbReference>
<reference evidence="4 5" key="1">
    <citation type="submission" date="2018-05" db="EMBL/GenBank/DDBJ databases">
        <authorList>
            <person name="Lanie J.A."/>
            <person name="Ng W.-L."/>
            <person name="Kazmierczak K.M."/>
            <person name="Andrzejewski T.M."/>
            <person name="Davidsen T.M."/>
            <person name="Wayne K.J."/>
            <person name="Tettelin H."/>
            <person name="Glass J.I."/>
            <person name="Rusch D."/>
            <person name="Podicherti R."/>
            <person name="Tsui H.-C.T."/>
            <person name="Winkler M.E."/>
        </authorList>
    </citation>
    <scope>NUCLEOTIDE SEQUENCE [LARGE SCALE GENOMIC DNA]</scope>
    <source>
        <strain evidence="4 5">BUT-10</strain>
    </source>
</reference>
<dbReference type="RefSeq" id="WP_111276483.1">
    <property type="nucleotide sequence ID" value="NZ_QFYS01000005.1"/>
</dbReference>
<dbReference type="Gene3D" id="1.20.144.10">
    <property type="entry name" value="Phosphatidic acid phosphatase type 2/haloperoxidase"/>
    <property type="match status" value="1"/>
</dbReference>
<comment type="similarity">
    <text evidence="1">Belongs to the class A bacterial acid phosphatase family.</text>
</comment>
<feature type="chain" id="PRO_5016293223" description="Acid phosphatase" evidence="2">
    <location>
        <begin position="27"/>
        <end position="264"/>
    </location>
</feature>
<proteinExistence type="inferred from homology"/>
<dbReference type="OrthoDB" id="9805301at2"/>
<evidence type="ECO:0000313" key="4">
    <source>
        <dbReference type="EMBL" id="RAK64945.1"/>
    </source>
</evidence>
<dbReference type="PROSITE" id="PS51257">
    <property type="entry name" value="PROKAR_LIPOPROTEIN"/>
    <property type="match status" value="1"/>
</dbReference>
<dbReference type="SUPFAM" id="SSF48317">
    <property type="entry name" value="Acid phosphatase/Vanadium-dependent haloperoxidase"/>
    <property type="match status" value="1"/>
</dbReference>
<dbReference type="AlphaFoldDB" id="A0A328BE72"/>
<keyword evidence="1" id="KW-0378">Hydrolase</keyword>